<dbReference type="AlphaFoldDB" id="A0A537JFV9"/>
<name>A0A537JFV9_9BACT</name>
<evidence type="ECO:0000259" key="4">
    <source>
        <dbReference type="SMART" id="SM00563"/>
    </source>
</evidence>
<dbReference type="InterPro" id="IPR002123">
    <property type="entry name" value="Plipid/glycerol_acylTrfase"/>
</dbReference>
<dbReference type="SUPFAM" id="SSF69593">
    <property type="entry name" value="Glycerol-3-phosphate (1)-acyltransferase"/>
    <property type="match status" value="1"/>
</dbReference>
<feature type="compositionally biased region" description="Low complexity" evidence="3">
    <location>
        <begin position="175"/>
        <end position="188"/>
    </location>
</feature>
<keyword evidence="1 5" id="KW-0808">Transferase</keyword>
<feature type="compositionally biased region" description="Basic and acidic residues" evidence="3">
    <location>
        <begin position="165"/>
        <end position="174"/>
    </location>
</feature>
<sequence>MRILLDGILYRVLYVAVRAFARAVFRLTVIGEDPIILPLALPRKPAFLAMEELWRMRGVRLVMRAYGPLAIPLNRGAVDETALKRSLQALRDGALLIVFPEGGISPDGRLRPFHRGAALMAARARAPLIPVAIIGTADALPLGRIMPRPRPVTVRIGIPLAPPSPEREDLDRATDAAAAQIAAMQQAP</sequence>
<dbReference type="EMBL" id="VBAN01000164">
    <property type="protein sequence ID" value="TMI82405.1"/>
    <property type="molecule type" value="Genomic_DNA"/>
</dbReference>
<comment type="caution">
    <text evidence="5">The sequence shown here is derived from an EMBL/GenBank/DDBJ whole genome shotgun (WGS) entry which is preliminary data.</text>
</comment>
<gene>
    <name evidence="5" type="ORF">E6H03_05605</name>
</gene>
<dbReference type="PANTHER" id="PTHR10434:SF11">
    <property type="entry name" value="1-ACYL-SN-GLYCEROL-3-PHOSPHATE ACYLTRANSFERASE"/>
    <property type="match status" value="1"/>
</dbReference>
<evidence type="ECO:0000313" key="6">
    <source>
        <dbReference type="Proteomes" id="UP000318093"/>
    </source>
</evidence>
<reference evidence="5 6" key="1">
    <citation type="journal article" date="2019" name="Nat. Microbiol.">
        <title>Mediterranean grassland soil C-N compound turnover is dependent on rainfall and depth, and is mediated by genomically divergent microorganisms.</title>
        <authorList>
            <person name="Diamond S."/>
            <person name="Andeer P.F."/>
            <person name="Li Z."/>
            <person name="Crits-Christoph A."/>
            <person name="Burstein D."/>
            <person name="Anantharaman K."/>
            <person name="Lane K.R."/>
            <person name="Thomas B.C."/>
            <person name="Pan C."/>
            <person name="Northen T.R."/>
            <person name="Banfield J.F."/>
        </authorList>
    </citation>
    <scope>NUCLEOTIDE SEQUENCE [LARGE SCALE GENOMIC DNA]</scope>
    <source>
        <strain evidence="5">NP_6</strain>
    </source>
</reference>
<dbReference type="CDD" id="cd07989">
    <property type="entry name" value="LPLAT_AGPAT-like"/>
    <property type="match status" value="1"/>
</dbReference>
<keyword evidence="2 5" id="KW-0012">Acyltransferase</keyword>
<dbReference type="Pfam" id="PF01553">
    <property type="entry name" value="Acyltransferase"/>
    <property type="match status" value="1"/>
</dbReference>
<dbReference type="Proteomes" id="UP000318093">
    <property type="component" value="Unassembled WGS sequence"/>
</dbReference>
<dbReference type="GO" id="GO:0003841">
    <property type="term" value="F:1-acylglycerol-3-phosphate O-acyltransferase activity"/>
    <property type="evidence" value="ECO:0007669"/>
    <property type="project" value="TreeGrafter"/>
</dbReference>
<feature type="region of interest" description="Disordered" evidence="3">
    <location>
        <begin position="160"/>
        <end position="188"/>
    </location>
</feature>
<evidence type="ECO:0000313" key="5">
    <source>
        <dbReference type="EMBL" id="TMI82405.1"/>
    </source>
</evidence>
<feature type="domain" description="Phospholipid/glycerol acyltransferase" evidence="4">
    <location>
        <begin position="26"/>
        <end position="136"/>
    </location>
</feature>
<dbReference type="SMART" id="SM00563">
    <property type="entry name" value="PlsC"/>
    <property type="match status" value="1"/>
</dbReference>
<evidence type="ECO:0000256" key="2">
    <source>
        <dbReference type="ARBA" id="ARBA00023315"/>
    </source>
</evidence>
<evidence type="ECO:0000256" key="3">
    <source>
        <dbReference type="SAM" id="MobiDB-lite"/>
    </source>
</evidence>
<accession>A0A537JFV9</accession>
<evidence type="ECO:0000256" key="1">
    <source>
        <dbReference type="ARBA" id="ARBA00022679"/>
    </source>
</evidence>
<proteinExistence type="predicted"/>
<dbReference type="GO" id="GO:0006654">
    <property type="term" value="P:phosphatidic acid biosynthetic process"/>
    <property type="evidence" value="ECO:0007669"/>
    <property type="project" value="TreeGrafter"/>
</dbReference>
<protein>
    <submittedName>
        <fullName evidence="5">1-acyl-sn-glycerol-3-phosphate acyltransferase</fullName>
    </submittedName>
</protein>
<dbReference type="PANTHER" id="PTHR10434">
    <property type="entry name" value="1-ACYL-SN-GLYCEROL-3-PHOSPHATE ACYLTRANSFERASE"/>
    <property type="match status" value="1"/>
</dbReference>
<organism evidence="5 6">
    <name type="scientific">Candidatus Segetimicrobium genomatis</name>
    <dbReference type="NCBI Taxonomy" id="2569760"/>
    <lineage>
        <taxon>Bacteria</taxon>
        <taxon>Bacillati</taxon>
        <taxon>Candidatus Sysuimicrobiota</taxon>
        <taxon>Candidatus Sysuimicrobiia</taxon>
        <taxon>Candidatus Sysuimicrobiales</taxon>
        <taxon>Candidatus Segetimicrobiaceae</taxon>
        <taxon>Candidatus Segetimicrobium</taxon>
    </lineage>
</organism>